<evidence type="ECO:0000259" key="3">
    <source>
        <dbReference type="SMART" id="SM00198"/>
    </source>
</evidence>
<dbReference type="GO" id="GO:0005576">
    <property type="term" value="C:extracellular region"/>
    <property type="evidence" value="ECO:0007669"/>
    <property type="project" value="InterPro"/>
</dbReference>
<evidence type="ECO:0000313" key="5">
    <source>
        <dbReference type="Proteomes" id="UP001431209"/>
    </source>
</evidence>
<name>A0AAW2YXZ6_9EUKA</name>
<dbReference type="AlphaFoldDB" id="A0AAW2YXZ6"/>
<feature type="compositionally biased region" description="Basic residues" evidence="1">
    <location>
        <begin position="51"/>
        <end position="60"/>
    </location>
</feature>
<dbReference type="PANTHER" id="PTHR10334">
    <property type="entry name" value="CYSTEINE-RICH SECRETORY PROTEIN-RELATED"/>
    <property type="match status" value="1"/>
</dbReference>
<dbReference type="SUPFAM" id="SSF55797">
    <property type="entry name" value="PR-1-like"/>
    <property type="match status" value="1"/>
</dbReference>
<dbReference type="PRINTS" id="PR00838">
    <property type="entry name" value="V5ALLERGEN"/>
</dbReference>
<feature type="region of interest" description="Disordered" evidence="1">
    <location>
        <begin position="51"/>
        <end position="104"/>
    </location>
</feature>
<reference evidence="4 5" key="1">
    <citation type="submission" date="2024-03" db="EMBL/GenBank/DDBJ databases">
        <title>The Acrasis kona genome and developmental transcriptomes reveal deep origins of eukaryotic multicellular pathways.</title>
        <authorList>
            <person name="Sheikh S."/>
            <person name="Fu C.-J."/>
            <person name="Brown M.W."/>
            <person name="Baldauf S.L."/>
        </authorList>
    </citation>
    <scope>NUCLEOTIDE SEQUENCE [LARGE SCALE GENOMIC DNA]</scope>
    <source>
        <strain evidence="4 5">ATCC MYA-3509</strain>
    </source>
</reference>
<protein>
    <submittedName>
        <fullName evidence="4">Pathogenesis-related protein</fullName>
    </submittedName>
</protein>
<sequence length="276" mass="30970">MKHSLLLLFLVIIVVCYASAPSESVLDKVKREVPKLSNSERLELLLSMFKGRHSNHHSTRKPSTTSPTPTKKPKRTKRPTTAPTTTKAPTTTAIPNTPKTQVTTVTPTKVQEQKSSPACKNCLVFSPKEITEFVKYHNEVRTQAGVGPLEWDDKIASYAAQYANKCIKDGSMLKHNPIRKMEYGKLGENIVWVSRNIDGYDAIYGRYGWEASEKKYYHYSTNSCEPGQKCGHYTQVVWSDSKKVGCARVSCGGPRDGYNILCNYYPAGNVRGRKPY</sequence>
<dbReference type="PROSITE" id="PS01009">
    <property type="entry name" value="CRISP_1"/>
    <property type="match status" value="1"/>
</dbReference>
<dbReference type="InterPro" id="IPR001283">
    <property type="entry name" value="CRISP-related"/>
</dbReference>
<evidence type="ECO:0000256" key="1">
    <source>
        <dbReference type="SAM" id="MobiDB-lite"/>
    </source>
</evidence>
<evidence type="ECO:0000256" key="2">
    <source>
        <dbReference type="SAM" id="SignalP"/>
    </source>
</evidence>
<dbReference type="PRINTS" id="PR00837">
    <property type="entry name" value="V5TPXLIKE"/>
</dbReference>
<dbReference type="SMART" id="SM00198">
    <property type="entry name" value="SCP"/>
    <property type="match status" value="1"/>
</dbReference>
<gene>
    <name evidence="4" type="ORF">AKO1_013146</name>
</gene>
<feature type="signal peptide" evidence="2">
    <location>
        <begin position="1"/>
        <end position="18"/>
    </location>
</feature>
<dbReference type="InterPro" id="IPR002413">
    <property type="entry name" value="V5_allergen-like"/>
</dbReference>
<dbReference type="Pfam" id="PF00188">
    <property type="entry name" value="CAP"/>
    <property type="match status" value="1"/>
</dbReference>
<dbReference type="InterPro" id="IPR018244">
    <property type="entry name" value="Allrgn_V5/Tpx1_CS"/>
</dbReference>
<dbReference type="Gene3D" id="3.40.33.10">
    <property type="entry name" value="CAP"/>
    <property type="match status" value="1"/>
</dbReference>
<feature type="chain" id="PRO_5043520304" evidence="2">
    <location>
        <begin position="19"/>
        <end position="276"/>
    </location>
</feature>
<evidence type="ECO:0000313" key="4">
    <source>
        <dbReference type="EMBL" id="KAL0482005.1"/>
    </source>
</evidence>
<dbReference type="EMBL" id="JAOPGA020000806">
    <property type="protein sequence ID" value="KAL0482005.1"/>
    <property type="molecule type" value="Genomic_DNA"/>
</dbReference>
<dbReference type="FunFam" id="3.40.33.10:FF:000004">
    <property type="entry name" value="CAP, cysteine-rich secretory protein, antigen 5"/>
    <property type="match status" value="1"/>
</dbReference>
<feature type="domain" description="SCP" evidence="3">
    <location>
        <begin position="128"/>
        <end position="272"/>
    </location>
</feature>
<feature type="compositionally biased region" description="Low complexity" evidence="1">
    <location>
        <begin position="79"/>
        <end position="104"/>
    </location>
</feature>
<dbReference type="InterPro" id="IPR035940">
    <property type="entry name" value="CAP_sf"/>
</dbReference>
<accession>A0AAW2YXZ6</accession>
<dbReference type="Proteomes" id="UP001431209">
    <property type="component" value="Unassembled WGS sequence"/>
</dbReference>
<organism evidence="4 5">
    <name type="scientific">Acrasis kona</name>
    <dbReference type="NCBI Taxonomy" id="1008807"/>
    <lineage>
        <taxon>Eukaryota</taxon>
        <taxon>Discoba</taxon>
        <taxon>Heterolobosea</taxon>
        <taxon>Tetramitia</taxon>
        <taxon>Eutetramitia</taxon>
        <taxon>Acrasidae</taxon>
        <taxon>Acrasis</taxon>
    </lineage>
</organism>
<dbReference type="InterPro" id="IPR014044">
    <property type="entry name" value="CAP_dom"/>
</dbReference>
<keyword evidence="5" id="KW-1185">Reference proteome</keyword>
<proteinExistence type="predicted"/>
<comment type="caution">
    <text evidence="4">The sequence shown here is derived from an EMBL/GenBank/DDBJ whole genome shotgun (WGS) entry which is preliminary data.</text>
</comment>
<keyword evidence="2" id="KW-0732">Signal</keyword>